<organism evidence="2 3">
    <name type="scientific">Paspalum notatum var. saurae</name>
    <dbReference type="NCBI Taxonomy" id="547442"/>
    <lineage>
        <taxon>Eukaryota</taxon>
        <taxon>Viridiplantae</taxon>
        <taxon>Streptophyta</taxon>
        <taxon>Embryophyta</taxon>
        <taxon>Tracheophyta</taxon>
        <taxon>Spermatophyta</taxon>
        <taxon>Magnoliopsida</taxon>
        <taxon>Liliopsida</taxon>
        <taxon>Poales</taxon>
        <taxon>Poaceae</taxon>
        <taxon>PACMAD clade</taxon>
        <taxon>Panicoideae</taxon>
        <taxon>Andropogonodae</taxon>
        <taxon>Paspaleae</taxon>
        <taxon>Paspalinae</taxon>
        <taxon>Paspalum</taxon>
    </lineage>
</organism>
<dbReference type="Proteomes" id="UP001341281">
    <property type="component" value="Chromosome 10"/>
</dbReference>
<accession>A0AAQ3UUV2</accession>
<dbReference type="AlphaFoldDB" id="A0AAQ3UUV2"/>
<evidence type="ECO:0000256" key="1">
    <source>
        <dbReference type="SAM" id="MobiDB-lite"/>
    </source>
</evidence>
<sequence length="115" mass="12585">MPPSLTATAAIGCQCREAPRQEAAMCPLGFSTELRSRQSPRAPTTFETSATNGQVAKRGLKKLKVMNNGVFKSPVHMMATNVENERISLAMCALKQRSNQQLVYGREADSKLQES</sequence>
<gene>
    <name evidence="2" type="ORF">U9M48_043527</name>
</gene>
<dbReference type="EMBL" id="CP144754">
    <property type="protein sequence ID" value="WVZ98044.1"/>
    <property type="molecule type" value="Genomic_DNA"/>
</dbReference>
<proteinExistence type="predicted"/>
<evidence type="ECO:0000313" key="2">
    <source>
        <dbReference type="EMBL" id="WVZ98044.1"/>
    </source>
</evidence>
<name>A0AAQ3UUV2_PASNO</name>
<evidence type="ECO:0000313" key="3">
    <source>
        <dbReference type="Proteomes" id="UP001341281"/>
    </source>
</evidence>
<feature type="region of interest" description="Disordered" evidence="1">
    <location>
        <begin position="34"/>
        <end position="53"/>
    </location>
</feature>
<feature type="compositionally biased region" description="Polar residues" evidence="1">
    <location>
        <begin position="37"/>
        <end position="53"/>
    </location>
</feature>
<reference evidence="2 3" key="1">
    <citation type="submission" date="2024-02" db="EMBL/GenBank/DDBJ databases">
        <title>High-quality chromosome-scale genome assembly of Pensacola bahiagrass (Paspalum notatum Flugge var. saurae).</title>
        <authorList>
            <person name="Vega J.M."/>
            <person name="Podio M."/>
            <person name="Orjuela J."/>
            <person name="Siena L.A."/>
            <person name="Pessino S.C."/>
            <person name="Combes M.C."/>
            <person name="Mariac C."/>
            <person name="Albertini E."/>
            <person name="Pupilli F."/>
            <person name="Ortiz J.P.A."/>
            <person name="Leblanc O."/>
        </authorList>
    </citation>
    <scope>NUCLEOTIDE SEQUENCE [LARGE SCALE GENOMIC DNA]</scope>
    <source>
        <strain evidence="2">R1</strain>
        <tissue evidence="2">Leaf</tissue>
    </source>
</reference>
<keyword evidence="3" id="KW-1185">Reference proteome</keyword>
<protein>
    <submittedName>
        <fullName evidence="2">Uncharacterized protein</fullName>
    </submittedName>
</protein>